<name>X7EDV6_9RHOB</name>
<reference evidence="2 3" key="1">
    <citation type="submission" date="2014-01" db="EMBL/GenBank/DDBJ databases">
        <title>Roseivivax halodurans JCM 10272 Genome Sequencing.</title>
        <authorList>
            <person name="Lai Q."/>
            <person name="Li G."/>
            <person name="Shao Z."/>
        </authorList>
    </citation>
    <scope>NUCLEOTIDE SEQUENCE [LARGE SCALE GENOMIC DNA]</scope>
    <source>
        <strain evidence="2 3">JCM 10272</strain>
    </source>
</reference>
<gene>
    <name evidence="2" type="ORF">OCH239_05290</name>
</gene>
<dbReference type="EMBL" id="JALZ01000014">
    <property type="protein sequence ID" value="ETX14055.1"/>
    <property type="molecule type" value="Genomic_DNA"/>
</dbReference>
<feature type="transmembrane region" description="Helical" evidence="1">
    <location>
        <begin position="96"/>
        <end position="118"/>
    </location>
</feature>
<keyword evidence="1" id="KW-0812">Transmembrane</keyword>
<dbReference type="OrthoDB" id="7874312at2"/>
<dbReference type="STRING" id="1449350.OCH239_05290"/>
<dbReference type="Proteomes" id="UP000022447">
    <property type="component" value="Unassembled WGS sequence"/>
</dbReference>
<evidence type="ECO:0000313" key="3">
    <source>
        <dbReference type="Proteomes" id="UP000022447"/>
    </source>
</evidence>
<proteinExistence type="predicted"/>
<comment type="caution">
    <text evidence="2">The sequence shown here is derived from an EMBL/GenBank/DDBJ whole genome shotgun (WGS) entry which is preliminary data.</text>
</comment>
<dbReference type="eggNOG" id="ENOG5032ZNG">
    <property type="taxonomic scope" value="Bacteria"/>
</dbReference>
<evidence type="ECO:0000256" key="1">
    <source>
        <dbReference type="SAM" id="Phobius"/>
    </source>
</evidence>
<keyword evidence="1" id="KW-1133">Transmembrane helix</keyword>
<sequence>MSFETDLRTGGERLEALAAEKLGRTRGSLARRAARAGRDLPRGVRRDLAIVAEALHLSDHPRLRCRIDEPGTRAALTRSEAHLAGIDAADRRWGRILGLLTVIAFNLLVVATGLLILLRWRGLV</sequence>
<accession>X7EDV6</accession>
<dbReference type="RefSeq" id="WP_037263545.1">
    <property type="nucleotide sequence ID" value="NZ_JALZ01000014.1"/>
</dbReference>
<keyword evidence="1" id="KW-0472">Membrane</keyword>
<protein>
    <submittedName>
        <fullName evidence="2">Uncharacterized protein</fullName>
    </submittedName>
</protein>
<keyword evidence="3" id="KW-1185">Reference proteome</keyword>
<dbReference type="AlphaFoldDB" id="X7EDV6"/>
<organism evidence="2 3">
    <name type="scientific">Roseivivax halodurans JCM 10272</name>
    <dbReference type="NCBI Taxonomy" id="1449350"/>
    <lineage>
        <taxon>Bacteria</taxon>
        <taxon>Pseudomonadati</taxon>
        <taxon>Pseudomonadota</taxon>
        <taxon>Alphaproteobacteria</taxon>
        <taxon>Rhodobacterales</taxon>
        <taxon>Roseobacteraceae</taxon>
        <taxon>Roseivivax</taxon>
    </lineage>
</organism>
<evidence type="ECO:0000313" key="2">
    <source>
        <dbReference type="EMBL" id="ETX14055.1"/>
    </source>
</evidence>